<evidence type="ECO:0000313" key="6">
    <source>
        <dbReference type="EMBL" id="GGM66557.1"/>
    </source>
</evidence>
<keyword evidence="7" id="KW-1185">Reference proteome</keyword>
<protein>
    <recommendedName>
        <fullName evidence="5">4Fe-4S ferredoxin-type domain-containing protein</fullName>
    </recommendedName>
</protein>
<dbReference type="Pfam" id="PF12838">
    <property type="entry name" value="Fer4_7"/>
    <property type="match status" value="1"/>
</dbReference>
<evidence type="ECO:0000256" key="2">
    <source>
        <dbReference type="ARBA" id="ARBA00023004"/>
    </source>
</evidence>
<dbReference type="PANTHER" id="PTHR42827">
    <property type="entry name" value="IRON-SULFUR CLUSTER-BINDING PROTEIN-RELATED"/>
    <property type="match status" value="1"/>
</dbReference>
<dbReference type="GO" id="GO:0051536">
    <property type="term" value="F:iron-sulfur cluster binding"/>
    <property type="evidence" value="ECO:0007669"/>
    <property type="project" value="UniProtKB-KW"/>
</dbReference>
<dbReference type="GO" id="GO:0046872">
    <property type="term" value="F:metal ion binding"/>
    <property type="evidence" value="ECO:0007669"/>
    <property type="project" value="UniProtKB-KW"/>
</dbReference>
<proteinExistence type="predicted"/>
<evidence type="ECO:0000256" key="1">
    <source>
        <dbReference type="ARBA" id="ARBA00022723"/>
    </source>
</evidence>
<keyword evidence="3" id="KW-0411">Iron-sulfur</keyword>
<dbReference type="SUPFAM" id="SSF54862">
    <property type="entry name" value="4Fe-4S ferredoxins"/>
    <property type="match status" value="1"/>
</dbReference>
<reference evidence="6" key="1">
    <citation type="journal article" date="2014" name="Int. J. Syst. Evol. Microbiol.">
        <title>Complete genome sequence of Corynebacterium casei LMG S-19264T (=DSM 44701T), isolated from a smear-ripened cheese.</title>
        <authorList>
            <consortium name="US DOE Joint Genome Institute (JGI-PGF)"/>
            <person name="Walter F."/>
            <person name="Albersmeier A."/>
            <person name="Kalinowski J."/>
            <person name="Ruckert C."/>
        </authorList>
    </citation>
    <scope>NUCLEOTIDE SEQUENCE</scope>
    <source>
        <strain evidence="6">CGMCC 4.5737</strain>
    </source>
</reference>
<evidence type="ECO:0000256" key="3">
    <source>
        <dbReference type="ARBA" id="ARBA00023014"/>
    </source>
</evidence>
<gene>
    <name evidence="6" type="ORF">GCM10012275_41340</name>
</gene>
<comment type="caution">
    <text evidence="6">The sequence shown here is derived from an EMBL/GenBank/DDBJ whole genome shotgun (WGS) entry which is preliminary data.</text>
</comment>
<reference evidence="6" key="2">
    <citation type="submission" date="2020-09" db="EMBL/GenBank/DDBJ databases">
        <authorList>
            <person name="Sun Q."/>
            <person name="Zhou Y."/>
        </authorList>
    </citation>
    <scope>NUCLEOTIDE SEQUENCE</scope>
    <source>
        <strain evidence="6">CGMCC 4.5737</strain>
    </source>
</reference>
<keyword evidence="2" id="KW-0408">Iron</keyword>
<dbReference type="AlphaFoldDB" id="A0A8J3CIG9"/>
<evidence type="ECO:0000256" key="4">
    <source>
        <dbReference type="SAM" id="MobiDB-lite"/>
    </source>
</evidence>
<keyword evidence="1" id="KW-0479">Metal-binding</keyword>
<accession>A0A8J3CIG9</accession>
<sequence>MSRMGIPGRGARQNANYTFAEYAGRNVGDRVVVCVLEQNYSATQKLPSIVSEQAALSTYGELEDRISALAGWLRASGYRARPETFDGESIFIYYGVEAGLGQLGLNGQLLTPQAGSRCRLEVLTTDAPLEFDQPVDYGIEGICDRCQVCVRRCPVGAIPASRRDYRGVTKAKLNTKRCLPLVTQVSGCAICMKVCPVQKYGLPAVLAEYDRTGRILGKETDDLEGYDWPLDGKHYGPGAKPRVPDEITRPAGYPFDPDRTEPPGNTVPPALARLQEAQPDQY</sequence>
<evidence type="ECO:0000313" key="7">
    <source>
        <dbReference type="Proteomes" id="UP000637578"/>
    </source>
</evidence>
<dbReference type="Gene3D" id="3.30.70.20">
    <property type="match status" value="1"/>
</dbReference>
<dbReference type="PROSITE" id="PS00198">
    <property type="entry name" value="4FE4S_FER_1"/>
    <property type="match status" value="1"/>
</dbReference>
<feature type="domain" description="4Fe-4S ferredoxin-type" evidence="5">
    <location>
        <begin position="131"/>
        <end position="163"/>
    </location>
</feature>
<name>A0A8J3CIG9_9PSEU</name>
<dbReference type="PANTHER" id="PTHR42827:SF1">
    <property type="entry name" value="IRON-SULFUR CLUSTER-BINDING PROTEIN"/>
    <property type="match status" value="1"/>
</dbReference>
<evidence type="ECO:0000259" key="5">
    <source>
        <dbReference type="PROSITE" id="PS51379"/>
    </source>
</evidence>
<dbReference type="PROSITE" id="PS51379">
    <property type="entry name" value="4FE4S_FER_2"/>
    <property type="match status" value="1"/>
</dbReference>
<dbReference type="InterPro" id="IPR017900">
    <property type="entry name" value="4Fe4S_Fe_S_CS"/>
</dbReference>
<dbReference type="Proteomes" id="UP000637578">
    <property type="component" value="Unassembled WGS sequence"/>
</dbReference>
<feature type="region of interest" description="Disordered" evidence="4">
    <location>
        <begin position="234"/>
        <end position="282"/>
    </location>
</feature>
<organism evidence="6 7">
    <name type="scientific">Longimycelium tulufanense</name>
    <dbReference type="NCBI Taxonomy" id="907463"/>
    <lineage>
        <taxon>Bacteria</taxon>
        <taxon>Bacillati</taxon>
        <taxon>Actinomycetota</taxon>
        <taxon>Actinomycetes</taxon>
        <taxon>Pseudonocardiales</taxon>
        <taxon>Pseudonocardiaceae</taxon>
        <taxon>Longimycelium</taxon>
    </lineage>
</organism>
<dbReference type="InterPro" id="IPR017896">
    <property type="entry name" value="4Fe4S_Fe-S-bd"/>
</dbReference>
<dbReference type="EMBL" id="BMMK01000020">
    <property type="protein sequence ID" value="GGM66557.1"/>
    <property type="molecule type" value="Genomic_DNA"/>
</dbReference>